<protein>
    <submittedName>
        <fullName evidence="2">Lantibiotic biosynthesis protein</fullName>
    </submittedName>
</protein>
<dbReference type="CDD" id="cd04793">
    <property type="entry name" value="LanC"/>
    <property type="match status" value="1"/>
</dbReference>
<dbReference type="Proteomes" id="UP000006304">
    <property type="component" value="Chromosome"/>
</dbReference>
<dbReference type="Gene3D" id="1.50.10.20">
    <property type="match status" value="1"/>
</dbReference>
<sequence length="414" mass="43305">MLPAAMAAEAVAVARTVARRLAAPESLPPLPDRPALLRDGASGAAGCAVLLSRFDGSEGERAAHRCLTAAVRELEHADVRPPGMFDGLTGLAFSALLLSRNGTRYQRLLAELDRGIVRDATSRAAVLAHARHGLPFESFDLVSGITGTGAYLLRRNAYPAALRSALTGLVAVCRWDTDLPNWHTPAWSIAPKTPMAESFPGGVLNCGLAHGVPGPLALLSLAELSGISVPGQGEAIAVVGHWLAAHRADDAHGPNWPTGIPLPGTAAVETRSRNAWCYGGPGVARALWLAGNAIDDTELRSLAVEAMLAASSRFAATAETDPAPGLCHGVAGLLQIMLRFAHDTGDPRFARAAVELTDRLLARYDPAHRFGFRCAGELPADRPGLLDGAAGIALALLAASTGEMPDWDRMLLLA</sequence>
<dbReference type="Pfam" id="PF05147">
    <property type="entry name" value="LANC_like"/>
    <property type="match status" value="1"/>
</dbReference>
<dbReference type="GO" id="GO:0046872">
    <property type="term" value="F:metal ion binding"/>
    <property type="evidence" value="ECO:0007669"/>
    <property type="project" value="UniProtKB-KW"/>
</dbReference>
<dbReference type="InterPro" id="IPR007822">
    <property type="entry name" value="LANC-like"/>
</dbReference>
<name>K0EUV4_NOCB7</name>
<dbReference type="PRINTS" id="PR01955">
    <property type="entry name" value="LANCFRANKIA"/>
</dbReference>
<feature type="binding site" evidence="1">
    <location>
        <position position="277"/>
    </location>
    <ligand>
        <name>Zn(2+)</name>
        <dbReference type="ChEBI" id="CHEBI:29105"/>
    </ligand>
</feature>
<dbReference type="SMART" id="SM01260">
    <property type="entry name" value="LANC_like"/>
    <property type="match status" value="1"/>
</dbReference>
<dbReference type="HOGENOM" id="CLU_049438_0_1_11"/>
<evidence type="ECO:0000313" key="3">
    <source>
        <dbReference type="Proteomes" id="UP000006304"/>
    </source>
</evidence>
<keyword evidence="1" id="KW-0862">Zinc</keyword>
<dbReference type="InterPro" id="IPR033889">
    <property type="entry name" value="LanC"/>
</dbReference>
<evidence type="ECO:0000313" key="2">
    <source>
        <dbReference type="EMBL" id="AFU00884.1"/>
    </source>
</evidence>
<dbReference type="AlphaFoldDB" id="K0EUV4"/>
<feature type="binding site" evidence="1">
    <location>
        <position position="327"/>
    </location>
    <ligand>
        <name>Zn(2+)</name>
        <dbReference type="ChEBI" id="CHEBI:29105"/>
    </ligand>
</feature>
<dbReference type="SUPFAM" id="SSF158745">
    <property type="entry name" value="LanC-like"/>
    <property type="match status" value="1"/>
</dbReference>
<dbReference type="GO" id="GO:0031179">
    <property type="term" value="P:peptide modification"/>
    <property type="evidence" value="ECO:0007669"/>
    <property type="project" value="InterPro"/>
</dbReference>
<dbReference type="STRING" id="1133849.O3I_014615"/>
<dbReference type="eggNOG" id="COG4403">
    <property type="taxonomic scope" value="Bacteria"/>
</dbReference>
<feature type="binding site" evidence="1">
    <location>
        <position position="328"/>
    </location>
    <ligand>
        <name>Zn(2+)</name>
        <dbReference type="ChEBI" id="CHEBI:29105"/>
    </ligand>
</feature>
<organism evidence="2 3">
    <name type="scientific">Nocardia brasiliensis (strain ATCC 700358 / HUJEG-1)</name>
    <dbReference type="NCBI Taxonomy" id="1133849"/>
    <lineage>
        <taxon>Bacteria</taxon>
        <taxon>Bacillati</taxon>
        <taxon>Actinomycetota</taxon>
        <taxon>Actinomycetes</taxon>
        <taxon>Mycobacteriales</taxon>
        <taxon>Nocardiaceae</taxon>
        <taxon>Nocardia</taxon>
    </lineage>
</organism>
<dbReference type="PRINTS" id="PR01950">
    <property type="entry name" value="LANCSUPER"/>
</dbReference>
<accession>K0EUV4</accession>
<dbReference type="EMBL" id="CP003876">
    <property type="protein sequence ID" value="AFU00884.1"/>
    <property type="molecule type" value="Genomic_DNA"/>
</dbReference>
<evidence type="ECO:0000256" key="1">
    <source>
        <dbReference type="PIRSR" id="PIRSR607822-1"/>
    </source>
</evidence>
<dbReference type="KEGG" id="nbr:O3I_014615"/>
<gene>
    <name evidence="2" type="ORF">O3I_014615</name>
</gene>
<keyword evidence="1" id="KW-0479">Metal-binding</keyword>
<reference evidence="2 3" key="1">
    <citation type="journal article" date="2012" name="J. Bacteriol.">
        <title>Complete genome sequence of Nocardia brasiliensis HUJEG-1.</title>
        <authorList>
            <person name="Vera-Cabrera L."/>
            <person name="Ortiz-Lopez R."/>
            <person name="Elizondo-Gonzalez R."/>
            <person name="Perez-Maya A.A."/>
            <person name="Ocampo-Candiani J."/>
        </authorList>
    </citation>
    <scope>NUCLEOTIDE SEQUENCE [LARGE SCALE GENOMIC DNA]</scope>
    <source>
        <strain evidence="3">ATCC 700358</strain>
    </source>
</reference>
<proteinExistence type="predicted"/>
<keyword evidence="3" id="KW-1185">Reference proteome</keyword>